<dbReference type="GO" id="GO:0016874">
    <property type="term" value="F:ligase activity"/>
    <property type="evidence" value="ECO:0007669"/>
    <property type="project" value="UniProtKB-KW"/>
</dbReference>
<proteinExistence type="predicted"/>
<feature type="transmembrane region" description="Helical" evidence="5">
    <location>
        <begin position="157"/>
        <end position="180"/>
    </location>
</feature>
<feature type="domain" description="O-antigen ligase-related" evidence="6">
    <location>
        <begin position="222"/>
        <end position="360"/>
    </location>
</feature>
<comment type="caution">
    <text evidence="7">The sequence shown here is derived from an EMBL/GenBank/DDBJ whole genome shotgun (WGS) entry which is preliminary data.</text>
</comment>
<sequence>MIPILRLLEKYLNLFLVFLFPTQLALHFWPDFAFVFGIRVDYLSPAIYLTDLLFVILLVPWLVKERHNFLRDLGNSKKLLLLFLLILLANLLITSAFWISLIKWTKIIEMILVAYYVNKRKDIFTVSKVSTILFCSLLFFSIIGILQFFLGRTLGGIFYWLGERTFSIFTPGIASVNLFGKNFLRIYSTFPHPNALAGFIGLTAIFLIFNRFISNKVLMTFGYLLISVVFILAFSMSAYIAFFICIILYFVFKLKIFNQKALTLFIVLMSLLSFYLTIFSKPLLQSGINFSKSFRERLVLANISGEMISENWVVGAGLNTFIIKETVYGNLENSVWLLQPVHNIYLLVLTEVGLSGIILLSLVLYRFLKNCIKSKNIWGVLSIIFILTTGLFDHYWFTIQQNMLLISLLLGLSLREK</sequence>
<feature type="transmembrane region" description="Helical" evidence="5">
    <location>
        <begin position="264"/>
        <end position="284"/>
    </location>
</feature>
<keyword evidence="4 5" id="KW-0472">Membrane</keyword>
<feature type="transmembrane region" description="Helical" evidence="5">
    <location>
        <begin position="42"/>
        <end position="63"/>
    </location>
</feature>
<gene>
    <name evidence="7" type="ORF">UT76_C0027G0013</name>
</gene>
<evidence type="ECO:0000256" key="3">
    <source>
        <dbReference type="ARBA" id="ARBA00022989"/>
    </source>
</evidence>
<feature type="transmembrane region" description="Helical" evidence="5">
    <location>
        <begin position="221"/>
        <end position="252"/>
    </location>
</feature>
<keyword evidence="2 5" id="KW-0812">Transmembrane</keyword>
<feature type="transmembrane region" description="Helical" evidence="5">
    <location>
        <begin position="129"/>
        <end position="151"/>
    </location>
</feature>
<feature type="transmembrane region" description="Helical" evidence="5">
    <location>
        <begin position="192"/>
        <end position="209"/>
    </location>
</feature>
<name>A0A0G0TV35_9BACT</name>
<comment type="subcellular location">
    <subcellularLocation>
        <location evidence="1">Membrane</location>
        <topology evidence="1">Multi-pass membrane protein</topology>
    </subcellularLocation>
</comment>
<feature type="transmembrane region" description="Helical" evidence="5">
    <location>
        <begin position="75"/>
        <end position="93"/>
    </location>
</feature>
<keyword evidence="7" id="KW-0436">Ligase</keyword>
<protein>
    <submittedName>
        <fullName evidence="7">Lipid A core-O-antigen ligase-like protein enyme</fullName>
    </submittedName>
</protein>
<evidence type="ECO:0000313" key="8">
    <source>
        <dbReference type="Proteomes" id="UP000034215"/>
    </source>
</evidence>
<dbReference type="PANTHER" id="PTHR37422:SF13">
    <property type="entry name" value="LIPOPOLYSACCHARIDE BIOSYNTHESIS PROTEIN PA4999-RELATED"/>
    <property type="match status" value="1"/>
</dbReference>
<evidence type="ECO:0000256" key="5">
    <source>
        <dbReference type="SAM" id="Phobius"/>
    </source>
</evidence>
<evidence type="ECO:0000313" key="7">
    <source>
        <dbReference type="EMBL" id="KKR41762.1"/>
    </source>
</evidence>
<dbReference type="EMBL" id="LBYA01000027">
    <property type="protein sequence ID" value="KKR41762.1"/>
    <property type="molecule type" value="Genomic_DNA"/>
</dbReference>
<keyword evidence="3 5" id="KW-1133">Transmembrane helix</keyword>
<feature type="transmembrane region" description="Helical" evidence="5">
    <location>
        <begin position="344"/>
        <end position="365"/>
    </location>
</feature>
<feature type="transmembrane region" description="Helical" evidence="5">
    <location>
        <begin position="12"/>
        <end position="30"/>
    </location>
</feature>
<dbReference type="GO" id="GO:0016020">
    <property type="term" value="C:membrane"/>
    <property type="evidence" value="ECO:0007669"/>
    <property type="project" value="UniProtKB-SubCell"/>
</dbReference>
<organism evidence="7 8">
    <name type="scientific">Candidatus Woesebacteria bacterium GW2011_GWB1_40_12</name>
    <dbReference type="NCBI Taxonomy" id="1618576"/>
    <lineage>
        <taxon>Bacteria</taxon>
        <taxon>Candidatus Woeseibacteriota</taxon>
    </lineage>
</organism>
<dbReference type="InterPro" id="IPR051533">
    <property type="entry name" value="WaaL-like"/>
</dbReference>
<reference evidence="7 8" key="1">
    <citation type="journal article" date="2015" name="Nature">
        <title>rRNA introns, odd ribosomes, and small enigmatic genomes across a large radiation of phyla.</title>
        <authorList>
            <person name="Brown C.T."/>
            <person name="Hug L.A."/>
            <person name="Thomas B.C."/>
            <person name="Sharon I."/>
            <person name="Castelle C.J."/>
            <person name="Singh A."/>
            <person name="Wilkins M.J."/>
            <person name="Williams K.H."/>
            <person name="Banfield J.F."/>
        </authorList>
    </citation>
    <scope>NUCLEOTIDE SEQUENCE [LARGE SCALE GENOMIC DNA]</scope>
</reference>
<evidence type="ECO:0000256" key="4">
    <source>
        <dbReference type="ARBA" id="ARBA00023136"/>
    </source>
</evidence>
<evidence type="ECO:0000256" key="2">
    <source>
        <dbReference type="ARBA" id="ARBA00022692"/>
    </source>
</evidence>
<dbReference type="InterPro" id="IPR007016">
    <property type="entry name" value="O-antigen_ligase-rel_domated"/>
</dbReference>
<dbReference type="AlphaFoldDB" id="A0A0G0TV35"/>
<dbReference type="PANTHER" id="PTHR37422">
    <property type="entry name" value="TEICHURONIC ACID BIOSYNTHESIS PROTEIN TUAE"/>
    <property type="match status" value="1"/>
</dbReference>
<accession>A0A0G0TV35</accession>
<evidence type="ECO:0000256" key="1">
    <source>
        <dbReference type="ARBA" id="ARBA00004141"/>
    </source>
</evidence>
<evidence type="ECO:0000259" key="6">
    <source>
        <dbReference type="Pfam" id="PF04932"/>
    </source>
</evidence>
<feature type="transmembrane region" description="Helical" evidence="5">
    <location>
        <begin position="377"/>
        <end position="397"/>
    </location>
</feature>
<dbReference type="Proteomes" id="UP000034215">
    <property type="component" value="Unassembled WGS sequence"/>
</dbReference>
<dbReference type="Pfam" id="PF04932">
    <property type="entry name" value="Wzy_C"/>
    <property type="match status" value="1"/>
</dbReference>